<dbReference type="Proteomes" id="UP000190460">
    <property type="component" value="Unassembled WGS sequence"/>
</dbReference>
<dbReference type="Gene3D" id="3.40.50.150">
    <property type="entry name" value="Vaccinia Virus protein VP39"/>
    <property type="match status" value="1"/>
</dbReference>
<dbReference type="GO" id="GO:0032259">
    <property type="term" value="P:methylation"/>
    <property type="evidence" value="ECO:0007669"/>
    <property type="project" value="UniProtKB-KW"/>
</dbReference>
<reference evidence="4 5" key="1">
    <citation type="submission" date="2017-02" db="EMBL/GenBank/DDBJ databases">
        <authorList>
            <person name="Peterson S.W."/>
        </authorList>
    </citation>
    <scope>NUCLEOTIDE SEQUENCE [LARGE SCALE GENOMIC DNA]</scope>
    <source>
        <strain evidence="4 5">ATCC 49788</strain>
    </source>
</reference>
<dbReference type="PANTHER" id="PTHR43861">
    <property type="entry name" value="TRANS-ACONITATE 2-METHYLTRANSFERASE-RELATED"/>
    <property type="match status" value="1"/>
</dbReference>
<dbReference type="STRING" id="92487.SAMN02745130_03349"/>
<dbReference type="EMBL" id="FUYB01000022">
    <property type="protein sequence ID" value="SKA92283.1"/>
    <property type="molecule type" value="Genomic_DNA"/>
</dbReference>
<dbReference type="GO" id="GO:0008168">
    <property type="term" value="F:methyltransferase activity"/>
    <property type="evidence" value="ECO:0007669"/>
    <property type="project" value="UniProtKB-KW"/>
</dbReference>
<dbReference type="AlphaFoldDB" id="A0A1T4XSD7"/>
<proteinExistence type="predicted"/>
<dbReference type="InterPro" id="IPR029063">
    <property type="entry name" value="SAM-dependent_MTases_sf"/>
</dbReference>
<dbReference type="PANTHER" id="PTHR43861:SF1">
    <property type="entry name" value="TRANS-ACONITATE 2-METHYLTRANSFERASE"/>
    <property type="match status" value="1"/>
</dbReference>
<dbReference type="CDD" id="cd02440">
    <property type="entry name" value="AdoMet_MTases"/>
    <property type="match status" value="1"/>
</dbReference>
<keyword evidence="1 4" id="KW-0489">Methyltransferase</keyword>
<gene>
    <name evidence="4" type="ORF">SAMN02745130_03349</name>
</gene>
<dbReference type="Gene3D" id="2.20.25.110">
    <property type="entry name" value="S-adenosyl-L-methionine-dependent methyltransferases"/>
    <property type="match status" value="1"/>
</dbReference>
<name>A0A1T4XSD7_9GAMM</name>
<evidence type="ECO:0000313" key="5">
    <source>
        <dbReference type="Proteomes" id="UP000190460"/>
    </source>
</evidence>
<accession>A0A1T4XSD7</accession>
<evidence type="ECO:0000256" key="1">
    <source>
        <dbReference type="ARBA" id="ARBA00022603"/>
    </source>
</evidence>
<keyword evidence="2 4" id="KW-0808">Transferase</keyword>
<evidence type="ECO:0000259" key="3">
    <source>
        <dbReference type="Pfam" id="PF13649"/>
    </source>
</evidence>
<keyword evidence="5" id="KW-1185">Reference proteome</keyword>
<dbReference type="RefSeq" id="WP_078923795.1">
    <property type="nucleotide sequence ID" value="NZ_FUYB01000022.1"/>
</dbReference>
<dbReference type="Pfam" id="PF13649">
    <property type="entry name" value="Methyltransf_25"/>
    <property type="match status" value="1"/>
</dbReference>
<dbReference type="OrthoDB" id="5800887at2"/>
<dbReference type="SUPFAM" id="SSF53335">
    <property type="entry name" value="S-adenosyl-L-methionine-dependent methyltransferases"/>
    <property type="match status" value="1"/>
</dbReference>
<sequence length="260" mass="30018">MNIKPNCYDYPRYYELAFAFRDLAHEVDVIQQTIQQFARVDTHTVLTLACGPSPHLLELSARGLQFVGLDINPAMLAYSKAKAQQAGIAAKFYQQSMTAFQLEQPVDYILIALGDLYVQSNEELDSHLSSVAAALRPGGLFLLDWCIQFEPANMFKSEAEMWEVKQGDLHLKCQVRMQPFDHPNQLFEEQLAIEVQEGEQCLSLASHSVKRAIYPQEFLQLIKMMQQFEFIGWWNNWTLDEPLTRQTQTIFRPITLLRKR</sequence>
<dbReference type="InterPro" id="IPR041698">
    <property type="entry name" value="Methyltransf_25"/>
</dbReference>
<evidence type="ECO:0000313" key="4">
    <source>
        <dbReference type="EMBL" id="SKA92283.1"/>
    </source>
</evidence>
<organism evidence="4 5">
    <name type="scientific">Thiothrix eikelboomii</name>
    <dbReference type="NCBI Taxonomy" id="92487"/>
    <lineage>
        <taxon>Bacteria</taxon>
        <taxon>Pseudomonadati</taxon>
        <taxon>Pseudomonadota</taxon>
        <taxon>Gammaproteobacteria</taxon>
        <taxon>Thiotrichales</taxon>
        <taxon>Thiotrichaceae</taxon>
        <taxon>Thiothrix</taxon>
    </lineage>
</organism>
<feature type="domain" description="Methyltransferase" evidence="3">
    <location>
        <begin position="45"/>
        <end position="139"/>
    </location>
</feature>
<evidence type="ECO:0000256" key="2">
    <source>
        <dbReference type="ARBA" id="ARBA00022679"/>
    </source>
</evidence>
<protein>
    <submittedName>
        <fullName evidence="4">Methyltransferase domain-containing protein</fullName>
    </submittedName>
</protein>